<dbReference type="Proteomes" id="UP000266178">
    <property type="component" value="Unassembled WGS sequence"/>
</dbReference>
<organism evidence="1 2">
    <name type="scientific">Meiothermus granaticius NBRC 107808</name>
    <dbReference type="NCBI Taxonomy" id="1227551"/>
    <lineage>
        <taxon>Bacteria</taxon>
        <taxon>Thermotogati</taxon>
        <taxon>Deinococcota</taxon>
        <taxon>Deinococci</taxon>
        <taxon>Thermales</taxon>
        <taxon>Thermaceae</taxon>
        <taxon>Meiothermus</taxon>
    </lineage>
</organism>
<protein>
    <submittedName>
        <fullName evidence="1">Uncharacterized protein</fullName>
    </submittedName>
</protein>
<sequence>MPVLKENQAALKDWGEFLLRYPAEEVHRYHEVRSGVLWVWQVCRIIRNPFDPIFLHPPGHQWKRV</sequence>
<dbReference type="RefSeq" id="WP_119357835.1">
    <property type="nucleotide sequence ID" value="NZ_QWLB01000034.1"/>
</dbReference>
<gene>
    <name evidence="1" type="ORF">Mgrana_02373</name>
</gene>
<reference evidence="1 2" key="1">
    <citation type="submission" date="2018-08" db="EMBL/GenBank/DDBJ databases">
        <title>Meiothermus granaticius genome AF-68 sequencing project.</title>
        <authorList>
            <person name="Da Costa M.S."/>
            <person name="Albuquerque L."/>
            <person name="Raposo P."/>
            <person name="Froufe H.J.C."/>
            <person name="Barroso C.S."/>
            <person name="Egas C."/>
        </authorList>
    </citation>
    <scope>NUCLEOTIDE SEQUENCE [LARGE SCALE GENOMIC DNA]</scope>
    <source>
        <strain evidence="1 2">AF-68</strain>
    </source>
</reference>
<dbReference type="AlphaFoldDB" id="A0A399F4M9"/>
<evidence type="ECO:0000313" key="2">
    <source>
        <dbReference type="Proteomes" id="UP000266178"/>
    </source>
</evidence>
<evidence type="ECO:0000313" key="1">
    <source>
        <dbReference type="EMBL" id="RIH91707.1"/>
    </source>
</evidence>
<comment type="caution">
    <text evidence="1">The sequence shown here is derived from an EMBL/GenBank/DDBJ whole genome shotgun (WGS) entry which is preliminary data.</text>
</comment>
<accession>A0A399F4M9</accession>
<dbReference type="EMBL" id="QWLB01000034">
    <property type="protein sequence ID" value="RIH91707.1"/>
    <property type="molecule type" value="Genomic_DNA"/>
</dbReference>
<proteinExistence type="predicted"/>
<name>A0A399F4M9_9DEIN</name>
<keyword evidence="2" id="KW-1185">Reference proteome</keyword>